<dbReference type="InterPro" id="IPR044974">
    <property type="entry name" value="Disease_R_plants"/>
</dbReference>
<keyword evidence="4" id="KW-0547">Nucleotide-binding</keyword>
<comment type="similarity">
    <text evidence="1">Belongs to the disease resistance NB-LRR family.</text>
</comment>
<dbReference type="GO" id="GO:0002758">
    <property type="term" value="P:innate immune response-activating signaling pathway"/>
    <property type="evidence" value="ECO:0007669"/>
    <property type="project" value="UniProtKB-ARBA"/>
</dbReference>
<keyword evidence="3" id="KW-0677">Repeat</keyword>
<dbReference type="InterPro" id="IPR038005">
    <property type="entry name" value="RX-like_CC"/>
</dbReference>
<dbReference type="Proteomes" id="UP001140206">
    <property type="component" value="Chromosome 3"/>
</dbReference>
<comment type="caution">
    <text evidence="9">The sequence shown here is derived from an EMBL/GenBank/DDBJ whole genome shotgun (WGS) entry which is preliminary data.</text>
</comment>
<feature type="domain" description="Disease resistance protein winged helix" evidence="8">
    <location>
        <begin position="438"/>
        <end position="510"/>
    </location>
</feature>
<dbReference type="EMBL" id="JAMFTS010000003">
    <property type="protein sequence ID" value="KAJ4777944.1"/>
    <property type="molecule type" value="Genomic_DNA"/>
</dbReference>
<dbReference type="PRINTS" id="PR00364">
    <property type="entry name" value="DISEASERSIST"/>
</dbReference>
<keyword evidence="2" id="KW-0433">Leucine-rich repeat</keyword>
<dbReference type="InterPro" id="IPR042197">
    <property type="entry name" value="Apaf_helical"/>
</dbReference>
<dbReference type="InterPro" id="IPR041118">
    <property type="entry name" value="Rx_N"/>
</dbReference>
<dbReference type="Pfam" id="PF23559">
    <property type="entry name" value="WHD_DRP"/>
    <property type="match status" value="1"/>
</dbReference>
<dbReference type="Pfam" id="PF18052">
    <property type="entry name" value="Rx_N"/>
    <property type="match status" value="1"/>
</dbReference>
<evidence type="ECO:0000259" key="6">
    <source>
        <dbReference type="Pfam" id="PF00931"/>
    </source>
</evidence>
<dbReference type="InterPro" id="IPR036388">
    <property type="entry name" value="WH-like_DNA-bd_sf"/>
</dbReference>
<evidence type="ECO:0000256" key="3">
    <source>
        <dbReference type="ARBA" id="ARBA00022737"/>
    </source>
</evidence>
<keyword evidence="5" id="KW-0611">Plant defense</keyword>
<dbReference type="SUPFAM" id="SSF52540">
    <property type="entry name" value="P-loop containing nucleoside triphosphate hydrolases"/>
    <property type="match status" value="1"/>
</dbReference>
<dbReference type="PANTHER" id="PTHR23155:SF1185">
    <property type="entry name" value="DISEASE RESISTANCE RPP8-LIKE PROTEIN 3-RELATED"/>
    <property type="match status" value="1"/>
</dbReference>
<protein>
    <submittedName>
        <fullName evidence="9">Disease resistance family protein</fullName>
    </submittedName>
</protein>
<dbReference type="GO" id="GO:0043531">
    <property type="term" value="F:ADP binding"/>
    <property type="evidence" value="ECO:0007669"/>
    <property type="project" value="InterPro"/>
</dbReference>
<feature type="domain" description="NB-ARC" evidence="6">
    <location>
        <begin position="177"/>
        <end position="355"/>
    </location>
</feature>
<name>A0AAV8EBA3_9POAL</name>
<proteinExistence type="inferred from homology"/>
<dbReference type="GO" id="GO:0042742">
    <property type="term" value="P:defense response to bacterium"/>
    <property type="evidence" value="ECO:0007669"/>
    <property type="project" value="UniProtKB-ARBA"/>
</dbReference>
<evidence type="ECO:0000259" key="7">
    <source>
        <dbReference type="Pfam" id="PF18052"/>
    </source>
</evidence>
<dbReference type="Gene3D" id="1.10.10.10">
    <property type="entry name" value="Winged helix-like DNA-binding domain superfamily/Winged helix DNA-binding domain"/>
    <property type="match status" value="1"/>
</dbReference>
<dbReference type="FunFam" id="3.40.50.300:FF:001091">
    <property type="entry name" value="Probable disease resistance protein At1g61300"/>
    <property type="match status" value="1"/>
</dbReference>
<evidence type="ECO:0000256" key="2">
    <source>
        <dbReference type="ARBA" id="ARBA00022614"/>
    </source>
</evidence>
<dbReference type="InterPro" id="IPR002182">
    <property type="entry name" value="NB-ARC"/>
</dbReference>
<evidence type="ECO:0000256" key="5">
    <source>
        <dbReference type="ARBA" id="ARBA00022821"/>
    </source>
</evidence>
<dbReference type="InterPro" id="IPR058922">
    <property type="entry name" value="WHD_DRP"/>
</dbReference>
<dbReference type="Gene3D" id="1.20.5.4130">
    <property type="match status" value="1"/>
</dbReference>
<gene>
    <name evidence="9" type="ORF">LUZ62_062201</name>
</gene>
<dbReference type="PANTHER" id="PTHR23155">
    <property type="entry name" value="DISEASE RESISTANCE PROTEIN RP"/>
    <property type="match status" value="1"/>
</dbReference>
<evidence type="ECO:0000256" key="4">
    <source>
        <dbReference type="ARBA" id="ARBA00022741"/>
    </source>
</evidence>
<sequence>MAESIVMFVLGKLADATVQELLHLCGIDEQVKLVSDELGWIQAFLKDADRKNNNGDERQRHWVKEIREVAYDIEDTIDKACFLGIEMKNPNKRPSKREAFKRMFRRPKKIPELHELGVEINEILKRIKNISESREKYGTNNLGEGSGGQIELPARRVRQLLVPDFDDPAVVGFDQYRDDIVKQLLDDNIKRRCVVSIVGTGGLGKTTLARKVYNSPNVKAEFGLHRIWATISQNFELVDVLRKLLREVLKQDVEQGEEEEHYRTKLYESLLEKKYLVVLDDVWPSKKLRDDVWTDTFWNQIKEGLPDTQNGSRVLMTTRSLDVAKNFDSPYEPYELPYLTKEQSLDLLLKKTFPYQDPTEGYPNNLSDLAKEFVEKCGGLPIALVVLGGLLSKQPPNEQAWRKVMQKMNWRADASNVLLTSYEDLPFALKSCFMYFALFPEDHQIRARALIRMWVAEGFIPHINNGGTLEDTAENFLEDLVQRSMVQVKERCPNNSILYCYIHDLLHDIAIRKAEEHNFLTVSDDLMSCSRARRVALYGREMKDANPNLRSLLCFNVIPNISRHRQLKVLSDMETFNGFLDRFDPYETLDLHLAITDELPESIWHIKTLRHVLLSEISYSFGPPPSIHMRNLQTLGGMKPRLSWKDQGLPELPCLRDLHMEVEDEFPWEVVVAFIGTLKKLETLTIVDVTPEQENDIRENFKHVHFEELRGQSYTLFY</sequence>
<feature type="domain" description="Disease resistance N-terminal" evidence="7">
    <location>
        <begin position="6"/>
        <end position="88"/>
    </location>
</feature>
<reference evidence="9" key="1">
    <citation type="submission" date="2022-08" db="EMBL/GenBank/DDBJ databases">
        <authorList>
            <person name="Marques A."/>
        </authorList>
    </citation>
    <scope>NUCLEOTIDE SEQUENCE</scope>
    <source>
        <strain evidence="9">RhyPub2mFocal</strain>
        <tissue evidence="9">Leaves</tissue>
    </source>
</reference>
<dbReference type="Gene3D" id="1.10.8.430">
    <property type="entry name" value="Helical domain of apoptotic protease-activating factors"/>
    <property type="match status" value="1"/>
</dbReference>
<dbReference type="Pfam" id="PF00931">
    <property type="entry name" value="NB-ARC"/>
    <property type="match status" value="1"/>
</dbReference>
<evidence type="ECO:0000313" key="9">
    <source>
        <dbReference type="EMBL" id="KAJ4777944.1"/>
    </source>
</evidence>
<keyword evidence="10" id="KW-1185">Reference proteome</keyword>
<dbReference type="FunFam" id="1.10.10.10:FF:000322">
    <property type="entry name" value="Probable disease resistance protein At1g63360"/>
    <property type="match status" value="1"/>
</dbReference>
<evidence type="ECO:0000313" key="10">
    <source>
        <dbReference type="Proteomes" id="UP001140206"/>
    </source>
</evidence>
<dbReference type="Gene3D" id="3.40.50.300">
    <property type="entry name" value="P-loop containing nucleotide triphosphate hydrolases"/>
    <property type="match status" value="1"/>
</dbReference>
<accession>A0AAV8EBA3</accession>
<dbReference type="CDD" id="cd14798">
    <property type="entry name" value="RX-CC_like"/>
    <property type="match status" value="1"/>
</dbReference>
<evidence type="ECO:0000256" key="1">
    <source>
        <dbReference type="ARBA" id="ARBA00008894"/>
    </source>
</evidence>
<organism evidence="9 10">
    <name type="scientific">Rhynchospora pubera</name>
    <dbReference type="NCBI Taxonomy" id="906938"/>
    <lineage>
        <taxon>Eukaryota</taxon>
        <taxon>Viridiplantae</taxon>
        <taxon>Streptophyta</taxon>
        <taxon>Embryophyta</taxon>
        <taxon>Tracheophyta</taxon>
        <taxon>Spermatophyta</taxon>
        <taxon>Magnoliopsida</taxon>
        <taxon>Liliopsida</taxon>
        <taxon>Poales</taxon>
        <taxon>Cyperaceae</taxon>
        <taxon>Cyperoideae</taxon>
        <taxon>Rhynchosporeae</taxon>
        <taxon>Rhynchospora</taxon>
    </lineage>
</organism>
<evidence type="ECO:0000259" key="8">
    <source>
        <dbReference type="Pfam" id="PF23559"/>
    </source>
</evidence>
<dbReference type="GO" id="GO:0009626">
    <property type="term" value="P:plant-type hypersensitive response"/>
    <property type="evidence" value="ECO:0007669"/>
    <property type="project" value="UniProtKB-ARBA"/>
</dbReference>
<dbReference type="AlphaFoldDB" id="A0AAV8EBA3"/>
<dbReference type="InterPro" id="IPR027417">
    <property type="entry name" value="P-loop_NTPase"/>
</dbReference>